<gene>
    <name evidence="2" type="ORF">H9697_04710</name>
</gene>
<dbReference type="EMBL" id="DWVY01000021">
    <property type="protein sequence ID" value="HJC74235.1"/>
    <property type="molecule type" value="Genomic_DNA"/>
</dbReference>
<dbReference type="AlphaFoldDB" id="A0A9D2QB68"/>
<dbReference type="Proteomes" id="UP000823902">
    <property type="component" value="Unassembled WGS sequence"/>
</dbReference>
<feature type="domain" description="AB hydrolase-1" evidence="1">
    <location>
        <begin position="4"/>
        <end position="196"/>
    </location>
</feature>
<proteinExistence type="predicted"/>
<evidence type="ECO:0000313" key="2">
    <source>
        <dbReference type="EMBL" id="HJC74235.1"/>
    </source>
</evidence>
<dbReference type="InterPro" id="IPR000073">
    <property type="entry name" value="AB_hydrolase_1"/>
</dbReference>
<dbReference type="PANTHER" id="PTHR43689">
    <property type="entry name" value="HYDROLASE"/>
    <property type="match status" value="1"/>
</dbReference>
<dbReference type="Gene3D" id="3.40.50.1820">
    <property type="entry name" value="alpha/beta hydrolase"/>
    <property type="match status" value="1"/>
</dbReference>
<dbReference type="InterPro" id="IPR029058">
    <property type="entry name" value="AB_hydrolase_fold"/>
</dbReference>
<dbReference type="SUPFAM" id="SSF53474">
    <property type="entry name" value="alpha/beta-Hydrolases"/>
    <property type="match status" value="1"/>
</dbReference>
<accession>A0A9D2QB68</accession>
<comment type="caution">
    <text evidence="2">The sequence shown here is derived from an EMBL/GenBank/DDBJ whole genome shotgun (WGS) entry which is preliminary data.</text>
</comment>
<reference evidence="2" key="1">
    <citation type="journal article" date="2021" name="PeerJ">
        <title>Extensive microbial diversity within the chicken gut microbiome revealed by metagenomics and culture.</title>
        <authorList>
            <person name="Gilroy R."/>
            <person name="Ravi A."/>
            <person name="Getino M."/>
            <person name="Pursley I."/>
            <person name="Horton D.L."/>
            <person name="Alikhan N.F."/>
            <person name="Baker D."/>
            <person name="Gharbi K."/>
            <person name="Hall N."/>
            <person name="Watson M."/>
            <person name="Adriaenssens E.M."/>
            <person name="Foster-Nyarko E."/>
            <person name="Jarju S."/>
            <person name="Secka A."/>
            <person name="Antonio M."/>
            <person name="Oren A."/>
            <person name="Chaudhuri R.R."/>
            <person name="La Ragione R."/>
            <person name="Hildebrand F."/>
            <person name="Pallen M.J."/>
        </authorList>
    </citation>
    <scope>NUCLEOTIDE SEQUENCE</scope>
    <source>
        <strain evidence="2">CHK196-7946</strain>
    </source>
</reference>
<keyword evidence="2" id="KW-0378">Hydrolase</keyword>
<organism evidence="2 3">
    <name type="scientific">Candidatus Mediterraneibacter faecavium</name>
    <dbReference type="NCBI Taxonomy" id="2838668"/>
    <lineage>
        <taxon>Bacteria</taxon>
        <taxon>Bacillati</taxon>
        <taxon>Bacillota</taxon>
        <taxon>Clostridia</taxon>
        <taxon>Lachnospirales</taxon>
        <taxon>Lachnospiraceae</taxon>
        <taxon>Mediterraneibacter</taxon>
    </lineage>
</organism>
<name>A0A9D2QB68_9FIRM</name>
<dbReference type="PANTHER" id="PTHR43689:SF8">
    <property type="entry name" value="ALPHA_BETA-HYDROLASES SUPERFAMILY PROTEIN"/>
    <property type="match status" value="1"/>
</dbReference>
<reference evidence="2" key="2">
    <citation type="submission" date="2021-04" db="EMBL/GenBank/DDBJ databases">
        <authorList>
            <person name="Gilroy R."/>
        </authorList>
    </citation>
    <scope>NUCLEOTIDE SEQUENCE</scope>
    <source>
        <strain evidence="2">CHK196-7946</strain>
    </source>
</reference>
<evidence type="ECO:0000313" key="3">
    <source>
        <dbReference type="Proteomes" id="UP000823902"/>
    </source>
</evidence>
<dbReference type="Pfam" id="PF12697">
    <property type="entry name" value="Abhydrolase_6"/>
    <property type="match status" value="1"/>
</dbReference>
<sequence>MKTVFLHGLGQTAHEWDAVLSRASLPDTDCPELSTLTEGKLTYTGLRTGFEKRYADVKEAFRICGLSLGAVLALDYAIHHKEKVDSLILIGAQYKTPALLIDFQNLIFRCMPEKAFSDMGVSKQDMIRLCRSMRSLDFTSGLREVGCSVKILCGEKDRANLKASRQLCKLLPQAELHIVPGAGHEINKCAPEAIAAILNC</sequence>
<protein>
    <submittedName>
        <fullName evidence="2">Alpha/beta hydrolase</fullName>
    </submittedName>
</protein>
<dbReference type="GO" id="GO:0016787">
    <property type="term" value="F:hydrolase activity"/>
    <property type="evidence" value="ECO:0007669"/>
    <property type="project" value="UniProtKB-KW"/>
</dbReference>
<evidence type="ECO:0000259" key="1">
    <source>
        <dbReference type="Pfam" id="PF12697"/>
    </source>
</evidence>